<keyword evidence="4" id="KW-0808">Transferase</keyword>
<keyword evidence="9" id="KW-0472">Membrane</keyword>
<evidence type="ECO:0000313" key="12">
    <source>
        <dbReference type="EMBL" id="CAB4365503.1"/>
    </source>
</evidence>
<dbReference type="SUPFAM" id="SSF56601">
    <property type="entry name" value="beta-lactamase/transpeptidase-like"/>
    <property type="match status" value="1"/>
</dbReference>
<dbReference type="GO" id="GO:0006508">
    <property type="term" value="P:proteolysis"/>
    <property type="evidence" value="ECO:0007669"/>
    <property type="project" value="UniProtKB-KW"/>
</dbReference>
<evidence type="ECO:0000256" key="2">
    <source>
        <dbReference type="ARBA" id="ARBA00022670"/>
    </source>
</evidence>
<keyword evidence="9" id="KW-1133">Transmembrane helix</keyword>
<dbReference type="Pfam" id="PF00912">
    <property type="entry name" value="Transgly"/>
    <property type="match status" value="1"/>
</dbReference>
<dbReference type="InterPro" id="IPR001264">
    <property type="entry name" value="Glyco_trans_51"/>
</dbReference>
<dbReference type="GO" id="GO:0008955">
    <property type="term" value="F:peptidoglycan glycosyltransferase activity"/>
    <property type="evidence" value="ECO:0007669"/>
    <property type="project" value="UniProtKB-EC"/>
</dbReference>
<keyword evidence="3" id="KW-0328">Glycosyltransferase</keyword>
<feature type="transmembrane region" description="Helical" evidence="9">
    <location>
        <begin position="32"/>
        <end position="55"/>
    </location>
</feature>
<dbReference type="PANTHER" id="PTHR32282:SF33">
    <property type="entry name" value="PEPTIDOGLYCAN GLYCOSYLTRANSFERASE"/>
    <property type="match status" value="1"/>
</dbReference>
<dbReference type="EMBL" id="CAFBMT010000041">
    <property type="protein sequence ID" value="CAB4959090.1"/>
    <property type="molecule type" value="Genomic_DNA"/>
</dbReference>
<keyword evidence="1" id="KW-0121">Carboxypeptidase</keyword>
<evidence type="ECO:0000313" key="17">
    <source>
        <dbReference type="EMBL" id="CAB5010229.1"/>
    </source>
</evidence>
<dbReference type="EMBL" id="CAEZYF010000039">
    <property type="protein sequence ID" value="CAB4749523.1"/>
    <property type="molecule type" value="Genomic_DNA"/>
</dbReference>
<dbReference type="InterPro" id="IPR036950">
    <property type="entry name" value="PBP_transglycosylase"/>
</dbReference>
<dbReference type="InterPro" id="IPR023346">
    <property type="entry name" value="Lysozyme-like_dom_sf"/>
</dbReference>
<feature type="domain" description="Glycosyl transferase family 51" evidence="11">
    <location>
        <begin position="85"/>
        <end position="260"/>
    </location>
</feature>
<protein>
    <recommendedName>
        <fullName evidence="7">peptidoglycan glycosyltransferase</fullName>
        <ecNumber evidence="7">2.4.99.28</ecNumber>
    </recommendedName>
</protein>
<dbReference type="EMBL" id="CAFBIY010000101">
    <property type="protein sequence ID" value="CAB4851888.1"/>
    <property type="molecule type" value="Genomic_DNA"/>
</dbReference>
<evidence type="ECO:0000256" key="1">
    <source>
        <dbReference type="ARBA" id="ARBA00022645"/>
    </source>
</evidence>
<evidence type="ECO:0000259" key="10">
    <source>
        <dbReference type="Pfam" id="PF00905"/>
    </source>
</evidence>
<dbReference type="EMBL" id="CAESGF010000034">
    <property type="protein sequence ID" value="CAB4365503.1"/>
    <property type="molecule type" value="Genomic_DNA"/>
</dbReference>
<name>A0A6J6ABC8_9ZZZZ</name>
<dbReference type="InterPro" id="IPR001460">
    <property type="entry name" value="PCN-bd_Tpept"/>
</dbReference>
<dbReference type="InterPro" id="IPR012338">
    <property type="entry name" value="Beta-lactam/transpept-like"/>
</dbReference>
<keyword evidence="9" id="KW-0812">Transmembrane</keyword>
<dbReference type="GO" id="GO:0009252">
    <property type="term" value="P:peptidoglycan biosynthetic process"/>
    <property type="evidence" value="ECO:0007669"/>
    <property type="project" value="TreeGrafter"/>
</dbReference>
<dbReference type="EMBL" id="CAFBOL010000106">
    <property type="protein sequence ID" value="CAB5010229.1"/>
    <property type="molecule type" value="Genomic_DNA"/>
</dbReference>
<organism evidence="12">
    <name type="scientific">freshwater metagenome</name>
    <dbReference type="NCBI Taxonomy" id="449393"/>
    <lineage>
        <taxon>unclassified sequences</taxon>
        <taxon>metagenomes</taxon>
        <taxon>ecological metagenomes</taxon>
    </lineage>
</organism>
<evidence type="ECO:0000313" key="15">
    <source>
        <dbReference type="EMBL" id="CAB4851888.1"/>
    </source>
</evidence>
<evidence type="ECO:0000256" key="6">
    <source>
        <dbReference type="ARBA" id="ARBA00023268"/>
    </source>
</evidence>
<evidence type="ECO:0000313" key="16">
    <source>
        <dbReference type="EMBL" id="CAB4959090.1"/>
    </source>
</evidence>
<evidence type="ECO:0000256" key="8">
    <source>
        <dbReference type="ARBA" id="ARBA00049902"/>
    </source>
</evidence>
<keyword evidence="6" id="KW-0511">Multifunctional enzyme</keyword>
<reference evidence="12" key="1">
    <citation type="submission" date="2020-05" db="EMBL/GenBank/DDBJ databases">
        <authorList>
            <person name="Chiriac C."/>
            <person name="Salcher M."/>
            <person name="Ghai R."/>
            <person name="Kavagutti S V."/>
        </authorList>
    </citation>
    <scope>NUCLEOTIDE SEQUENCE</scope>
</reference>
<dbReference type="Pfam" id="PF00905">
    <property type="entry name" value="Transpeptidase"/>
    <property type="match status" value="1"/>
</dbReference>
<dbReference type="AlphaFoldDB" id="A0A6J6ABC8"/>
<evidence type="ECO:0000256" key="3">
    <source>
        <dbReference type="ARBA" id="ARBA00022676"/>
    </source>
</evidence>
<dbReference type="GO" id="GO:0004180">
    <property type="term" value="F:carboxypeptidase activity"/>
    <property type="evidence" value="ECO:0007669"/>
    <property type="project" value="UniProtKB-KW"/>
</dbReference>
<dbReference type="Gene3D" id="3.40.710.10">
    <property type="entry name" value="DD-peptidase/beta-lactamase superfamily"/>
    <property type="match status" value="1"/>
</dbReference>
<comment type="catalytic activity">
    <reaction evidence="8">
        <text>[GlcNAc-(1-&gt;4)-Mur2Ac(oyl-L-Ala-gamma-D-Glu-L-Lys-D-Ala-D-Ala)](n)-di-trans,octa-cis-undecaprenyl diphosphate + beta-D-GlcNAc-(1-&gt;4)-Mur2Ac(oyl-L-Ala-gamma-D-Glu-L-Lys-D-Ala-D-Ala)-di-trans,octa-cis-undecaprenyl diphosphate = [GlcNAc-(1-&gt;4)-Mur2Ac(oyl-L-Ala-gamma-D-Glu-L-Lys-D-Ala-D-Ala)](n+1)-di-trans,octa-cis-undecaprenyl diphosphate + di-trans,octa-cis-undecaprenyl diphosphate + H(+)</text>
        <dbReference type="Rhea" id="RHEA:23708"/>
        <dbReference type="Rhea" id="RHEA-COMP:9602"/>
        <dbReference type="Rhea" id="RHEA-COMP:9603"/>
        <dbReference type="ChEBI" id="CHEBI:15378"/>
        <dbReference type="ChEBI" id="CHEBI:58405"/>
        <dbReference type="ChEBI" id="CHEBI:60033"/>
        <dbReference type="ChEBI" id="CHEBI:78435"/>
        <dbReference type="EC" id="2.4.99.28"/>
    </reaction>
</comment>
<accession>A0A6J6ABC8</accession>
<evidence type="ECO:0000256" key="9">
    <source>
        <dbReference type="SAM" id="Phobius"/>
    </source>
</evidence>
<evidence type="ECO:0000256" key="7">
    <source>
        <dbReference type="ARBA" id="ARBA00044770"/>
    </source>
</evidence>
<feature type="domain" description="Penicillin-binding protein transpeptidase" evidence="10">
    <location>
        <begin position="361"/>
        <end position="622"/>
    </location>
</feature>
<dbReference type="EC" id="2.4.99.28" evidence="7"/>
<dbReference type="GO" id="GO:0008658">
    <property type="term" value="F:penicillin binding"/>
    <property type="evidence" value="ECO:0007669"/>
    <property type="project" value="InterPro"/>
</dbReference>
<dbReference type="EMBL" id="CAFAAV010000072">
    <property type="protein sequence ID" value="CAB4816816.1"/>
    <property type="molecule type" value="Genomic_DNA"/>
</dbReference>
<sequence>MWATVAAGDARTANAPTSVSQEVHRLALPLRLVAIVLAGALLTTGVVLAIAPRLWHIANAHDQVPVDLPDLQPLSQRSTVYDVSGSVIAVFERENTQPITLDKVPKSVIDALLAVEDNEYYFHHGVNVRGFARALLSNFASNAPTQGASTITQQVVKNEFLAGLPRDGRYKLLQAHYALMLEKQMTKDQILERYLNTVYFGNNAYGLQAAAEIYFGKDATTLSLVEGAFLAGLVRSPSGYDPIRNLEQSHRRFVQVVRRLVAVKLVTAAEGLDLEDHWTLPDRVRVVPTLISGGKPSYFTVALRDYLLTKSNLLGATEQERANLLYRGGLRIRTTLDANMQAQAEAARNILPANSIGFDAAVVSLDTATGGIRAMVGGRGLRSNEPAGEVNMALQPRQTGSSIKAFILAAAYQAGAQTDDIINGAQPCTVEDYQDGRLTEKTLESGYGELGPLNGPNTWSSTDCGFVRLSYAIGLHRVVDSVYRMAHSTYFYQGQSAADREPFQALPLTATGNNVMSPIDMAAGMQTITNLGLHHDPYYVESIDRPDGSRFYTHEDPGTQVIDQNAAQSTLLTLKGVIRYGTGARNLKKFSRPAAGKTGTQYENTNAWFVGGTPQLTTAVWVGDPNGYTPMDGIPEFKAEMGRNGKVQGADYPARIWGAYMEAASAALPVVDWPAPGAGPRLPARIFVPGEECVANLISGSLPPTTVGGHTTLPGITTTTSTPTTLPGDTTPAVTTSPPITGAVIEVNTIYTTVAGDVLDPKAPIPSVDPAAYVFLCQAPPPNVSIQEAP</sequence>
<keyword evidence="2" id="KW-0645">Protease</keyword>
<evidence type="ECO:0000313" key="13">
    <source>
        <dbReference type="EMBL" id="CAB4749523.1"/>
    </source>
</evidence>
<evidence type="ECO:0000313" key="14">
    <source>
        <dbReference type="EMBL" id="CAB4816816.1"/>
    </source>
</evidence>
<proteinExistence type="predicted"/>
<keyword evidence="5" id="KW-0378">Hydrolase</keyword>
<dbReference type="SUPFAM" id="SSF53955">
    <property type="entry name" value="Lysozyme-like"/>
    <property type="match status" value="1"/>
</dbReference>
<dbReference type="Gene3D" id="1.10.3810.10">
    <property type="entry name" value="Biosynthetic peptidoglycan transglycosylase-like"/>
    <property type="match status" value="1"/>
</dbReference>
<evidence type="ECO:0000259" key="11">
    <source>
        <dbReference type="Pfam" id="PF00912"/>
    </source>
</evidence>
<dbReference type="GO" id="GO:0030288">
    <property type="term" value="C:outer membrane-bounded periplasmic space"/>
    <property type="evidence" value="ECO:0007669"/>
    <property type="project" value="TreeGrafter"/>
</dbReference>
<dbReference type="InterPro" id="IPR050396">
    <property type="entry name" value="Glycosyltr_51/Transpeptidase"/>
</dbReference>
<gene>
    <name evidence="13" type="ORF">UFOPK2656_03457</name>
    <name evidence="14" type="ORF">UFOPK3099_01133</name>
    <name evidence="15" type="ORF">UFOPK3267_01782</name>
    <name evidence="16" type="ORF">UFOPK3651_03389</name>
    <name evidence="17" type="ORF">UFOPK3931_02769</name>
    <name evidence="12" type="ORF">UFOPK4189_03246</name>
</gene>
<evidence type="ECO:0000256" key="5">
    <source>
        <dbReference type="ARBA" id="ARBA00022801"/>
    </source>
</evidence>
<evidence type="ECO:0000256" key="4">
    <source>
        <dbReference type="ARBA" id="ARBA00022679"/>
    </source>
</evidence>
<dbReference type="PANTHER" id="PTHR32282">
    <property type="entry name" value="BINDING PROTEIN TRANSPEPTIDASE, PUTATIVE-RELATED"/>
    <property type="match status" value="1"/>
</dbReference>